<gene>
    <name evidence="2" type="ORF">CesoFtcFv8_008244</name>
</gene>
<dbReference type="GO" id="GO:0035102">
    <property type="term" value="C:PRC1 complex"/>
    <property type="evidence" value="ECO:0007669"/>
    <property type="project" value="TreeGrafter"/>
</dbReference>
<evidence type="ECO:0000313" key="3">
    <source>
        <dbReference type="Proteomes" id="UP001335648"/>
    </source>
</evidence>
<feature type="compositionally biased region" description="Low complexity" evidence="1">
    <location>
        <begin position="30"/>
        <end position="54"/>
    </location>
</feature>
<organism evidence="2 3">
    <name type="scientific">Champsocephalus esox</name>
    <name type="common">pike icefish</name>
    <dbReference type="NCBI Taxonomy" id="159716"/>
    <lineage>
        <taxon>Eukaryota</taxon>
        <taxon>Metazoa</taxon>
        <taxon>Chordata</taxon>
        <taxon>Craniata</taxon>
        <taxon>Vertebrata</taxon>
        <taxon>Euteleostomi</taxon>
        <taxon>Actinopterygii</taxon>
        <taxon>Neopterygii</taxon>
        <taxon>Teleostei</taxon>
        <taxon>Neoteleostei</taxon>
        <taxon>Acanthomorphata</taxon>
        <taxon>Eupercaria</taxon>
        <taxon>Perciformes</taxon>
        <taxon>Notothenioidei</taxon>
        <taxon>Channichthyidae</taxon>
        <taxon>Champsocephalus</taxon>
    </lineage>
</organism>
<dbReference type="AlphaFoldDB" id="A0AAN8C818"/>
<protein>
    <submittedName>
        <fullName evidence="2">Uncharacterized protein</fullName>
    </submittedName>
</protein>
<name>A0AAN8C818_9TELE</name>
<dbReference type="Proteomes" id="UP001335648">
    <property type="component" value="Unassembled WGS sequence"/>
</dbReference>
<dbReference type="PANTHER" id="PTHR46389">
    <property type="entry name" value="POLYCOMB GROUP PROTEIN PC"/>
    <property type="match status" value="1"/>
</dbReference>
<dbReference type="Pfam" id="PF17218">
    <property type="entry name" value="CBX7_C"/>
    <property type="match status" value="1"/>
</dbReference>
<reference evidence="2 3" key="1">
    <citation type="journal article" date="2023" name="Mol. Biol. Evol.">
        <title>Genomics of Secondarily Temperate Adaptation in the Only Non-Antarctic Icefish.</title>
        <authorList>
            <person name="Rivera-Colon A.G."/>
            <person name="Rayamajhi N."/>
            <person name="Minhas B.F."/>
            <person name="Madrigal G."/>
            <person name="Bilyk K.T."/>
            <person name="Yoon V."/>
            <person name="Hune M."/>
            <person name="Gregory S."/>
            <person name="Cheng C.H.C."/>
            <person name="Catchen J.M."/>
        </authorList>
    </citation>
    <scope>NUCLEOTIDE SEQUENCE [LARGE SCALE GENOMIC DNA]</scope>
    <source>
        <strain evidence="2">JC2023a</strain>
    </source>
</reference>
<dbReference type="GO" id="GO:0000122">
    <property type="term" value="P:negative regulation of transcription by RNA polymerase II"/>
    <property type="evidence" value="ECO:0007669"/>
    <property type="project" value="TreeGrafter"/>
</dbReference>
<sequence length="165" mass="17257">MLGFPMYGKPFGLQCGGPVTFSSAQYNSAPSQHNSSPSPCNPSPSQHNSSPSSSEGKSTTGVSLPPSSEAPESSNPVGASSSSSVKDQDEDETPKGRKRQLPDDQSPGNQTPAEPQIAEGNPNWHPEMAPGCKDVVVTDVTSNLLTVTIKEFPSQNTAQSEDPET</sequence>
<evidence type="ECO:0000256" key="1">
    <source>
        <dbReference type="SAM" id="MobiDB-lite"/>
    </source>
</evidence>
<accession>A0AAN8C818</accession>
<dbReference type="InterPro" id="IPR052458">
    <property type="entry name" value="PcG_PRC1-like_component"/>
</dbReference>
<dbReference type="GO" id="GO:0003682">
    <property type="term" value="F:chromatin binding"/>
    <property type="evidence" value="ECO:0007669"/>
    <property type="project" value="TreeGrafter"/>
</dbReference>
<dbReference type="GO" id="GO:0000785">
    <property type="term" value="C:chromatin"/>
    <property type="evidence" value="ECO:0007669"/>
    <property type="project" value="TreeGrafter"/>
</dbReference>
<feature type="compositionally biased region" description="Low complexity" evidence="1">
    <location>
        <begin position="63"/>
        <end position="84"/>
    </location>
</feature>
<comment type="caution">
    <text evidence="2">The sequence shown here is derived from an EMBL/GenBank/DDBJ whole genome shotgun (WGS) entry which is preliminary data.</text>
</comment>
<feature type="compositionally biased region" description="Polar residues" evidence="1">
    <location>
        <begin position="20"/>
        <end position="29"/>
    </location>
</feature>
<keyword evidence="3" id="KW-1185">Reference proteome</keyword>
<evidence type="ECO:0000313" key="2">
    <source>
        <dbReference type="EMBL" id="KAK5898692.1"/>
    </source>
</evidence>
<dbReference type="InterPro" id="IPR033773">
    <property type="entry name" value="CBX7_C"/>
</dbReference>
<dbReference type="EMBL" id="JAULUE010002052">
    <property type="protein sequence ID" value="KAK5898692.1"/>
    <property type="molecule type" value="Genomic_DNA"/>
</dbReference>
<feature type="region of interest" description="Disordered" evidence="1">
    <location>
        <begin position="1"/>
        <end position="130"/>
    </location>
</feature>
<proteinExistence type="predicted"/>
<dbReference type="PANTHER" id="PTHR46389:SF4">
    <property type="entry name" value="CHROMOBOX PROTEIN HOMOLOG 6"/>
    <property type="match status" value="1"/>
</dbReference>